<evidence type="ECO:0000313" key="1">
    <source>
        <dbReference type="EMBL" id="SHD77229.1"/>
    </source>
</evidence>
<protein>
    <recommendedName>
        <fullName evidence="3">SipL SPOCS domain-containing protein</fullName>
    </recommendedName>
</protein>
<name>M1ZLQ2_9FIRM</name>
<dbReference type="EMBL" id="LT669839">
    <property type="protein sequence ID" value="SHD77229.1"/>
    <property type="molecule type" value="Genomic_DNA"/>
</dbReference>
<dbReference type="AlphaFoldDB" id="M1ZLQ2"/>
<organism evidence="1 2">
    <name type="scientific">[Clostridium] ultunense Esp</name>
    <dbReference type="NCBI Taxonomy" id="1288971"/>
    <lineage>
        <taxon>Bacteria</taxon>
        <taxon>Bacillati</taxon>
        <taxon>Bacillota</taxon>
        <taxon>Tissierellia</taxon>
        <taxon>Tissierellales</taxon>
        <taxon>Tepidimicrobiaceae</taxon>
        <taxon>Schnuerera</taxon>
    </lineage>
</organism>
<accession>M1ZLQ2</accession>
<dbReference type="OrthoDB" id="1707171at2"/>
<dbReference type="Proteomes" id="UP000245423">
    <property type="component" value="Chromosome 1"/>
</dbReference>
<keyword evidence="2" id="KW-1185">Reference proteome</keyword>
<gene>
    <name evidence="1" type="ORF">CUESP1_1869</name>
</gene>
<dbReference type="RefSeq" id="WP_005587907.1">
    <property type="nucleotide sequence ID" value="NZ_LT669839.1"/>
</dbReference>
<reference evidence="1 2" key="1">
    <citation type="submission" date="2016-11" db="EMBL/GenBank/DDBJ databases">
        <authorList>
            <person name="Manzoor S."/>
        </authorList>
    </citation>
    <scope>NUCLEOTIDE SEQUENCE [LARGE SCALE GENOMIC DNA]</scope>
    <source>
        <strain evidence="1">Clostridium ultunense strain Esp</strain>
    </source>
</reference>
<proteinExistence type="predicted"/>
<sequence length="204" mass="23227">MKELNVEDLGKILEVMDTDCVIVDKVFASCQQRECFPQVEVDLKGKTFQDIKFKPGFIVPNTLKVTDIDNTPNFKRVRFTLRIPFKVITTEGKEIEGFLPDILKDIILFIPDARDEFEFRIVVETSSQILGQPIQTENTLTFAAGVFIIVKVVGTVQLLIPTFGYCPPPEFCEEFSPEDVCDNFDYLPLPDFFPPQFGDLYPDA</sequence>
<evidence type="ECO:0008006" key="3">
    <source>
        <dbReference type="Google" id="ProtNLM"/>
    </source>
</evidence>
<evidence type="ECO:0000313" key="2">
    <source>
        <dbReference type="Proteomes" id="UP000245423"/>
    </source>
</evidence>
<dbReference type="HOGENOM" id="CLU_1174988_0_0_9"/>